<accession>A0A7S1STI1</accession>
<evidence type="ECO:0000313" key="2">
    <source>
        <dbReference type="EMBL" id="CAD9208061.1"/>
    </source>
</evidence>
<feature type="region of interest" description="Disordered" evidence="1">
    <location>
        <begin position="25"/>
        <end position="54"/>
    </location>
</feature>
<evidence type="ECO:0000256" key="1">
    <source>
        <dbReference type="SAM" id="MobiDB-lite"/>
    </source>
</evidence>
<dbReference type="Pfam" id="PF14825">
    <property type="entry name" value="CFAP77"/>
    <property type="match status" value="1"/>
</dbReference>
<dbReference type="PANTHER" id="PTHR28617:SF1">
    <property type="entry name" value="CILIA- AND FLAGELLA-ASSOCIATED PROTEIN 77"/>
    <property type="match status" value="1"/>
</dbReference>
<reference evidence="2" key="1">
    <citation type="submission" date="2021-01" db="EMBL/GenBank/DDBJ databases">
        <authorList>
            <person name="Corre E."/>
            <person name="Pelletier E."/>
            <person name="Niang G."/>
            <person name="Scheremetjew M."/>
            <person name="Finn R."/>
            <person name="Kale V."/>
            <person name="Holt S."/>
            <person name="Cochrane G."/>
            <person name="Meng A."/>
            <person name="Brown T."/>
            <person name="Cohen L."/>
        </authorList>
    </citation>
    <scope>NUCLEOTIDE SEQUENCE</scope>
    <source>
        <strain evidence="2">PLY429</strain>
    </source>
</reference>
<gene>
    <name evidence="2" type="ORF">TCHU04912_LOCUS10298</name>
</gene>
<name>A0A7S1STI1_9CHLO</name>
<sequence>MAGLEEPRMGTMRSSMKTNVLLAKSELGKPKPSTFADPNDKRIFGAPNIRDPEGARDVTMVWKEHAPNPDDKPGPDFRKMNRKAATMGLTSATDQHGHRAMNYETIKTGHAVKAKAPKVPSDTNVEHTYGIPSTHVPLEVYRVTGDPANVRNLIQNSYANDWINANMEKEAAARGSPKTKGGICLTRAAEGHAFGAHTKYIVPSDDGEPFKMTKFKGVPSKVSTRRT</sequence>
<organism evidence="2">
    <name type="scientific">Tetraselmis chuii</name>
    <dbReference type="NCBI Taxonomy" id="63592"/>
    <lineage>
        <taxon>Eukaryota</taxon>
        <taxon>Viridiplantae</taxon>
        <taxon>Chlorophyta</taxon>
        <taxon>core chlorophytes</taxon>
        <taxon>Chlorodendrophyceae</taxon>
        <taxon>Chlorodendrales</taxon>
        <taxon>Chlorodendraceae</taxon>
        <taxon>Tetraselmis</taxon>
    </lineage>
</organism>
<dbReference type="EMBL" id="HBGG01019851">
    <property type="protein sequence ID" value="CAD9208061.1"/>
    <property type="molecule type" value="Transcribed_RNA"/>
</dbReference>
<proteinExistence type="predicted"/>
<dbReference type="PANTHER" id="PTHR28617">
    <property type="entry name" value="CILIA- AND FLAGELLA-ASSOCIATED PROTEIN 77"/>
    <property type="match status" value="1"/>
</dbReference>
<dbReference type="InterPro" id="IPR029147">
    <property type="entry name" value="CFAP77"/>
</dbReference>
<protein>
    <submittedName>
        <fullName evidence="2">Uncharacterized protein</fullName>
    </submittedName>
</protein>
<dbReference type="AlphaFoldDB" id="A0A7S1STI1"/>